<feature type="compositionally biased region" description="Acidic residues" evidence="7">
    <location>
        <begin position="352"/>
        <end position="373"/>
    </location>
</feature>
<dbReference type="GO" id="GO:0009626">
    <property type="term" value="P:plant-type hypersensitive response"/>
    <property type="evidence" value="ECO:0007669"/>
    <property type="project" value="UniProtKB-ARBA"/>
</dbReference>
<dbReference type="KEGG" id="dosa:Os09g0314100"/>
<dbReference type="InterPro" id="IPR058922">
    <property type="entry name" value="WHD_DRP"/>
</dbReference>
<feature type="domain" description="Disease resistance N-terminal" evidence="9">
    <location>
        <begin position="486"/>
        <end position="562"/>
    </location>
</feature>
<evidence type="ECO:0000259" key="10">
    <source>
        <dbReference type="Pfam" id="PF23559"/>
    </source>
</evidence>
<keyword evidence="3" id="KW-0677">Repeat</keyword>
<dbReference type="Gene3D" id="1.10.8.430">
    <property type="entry name" value="Helical domain of apoptotic protease-activating factors"/>
    <property type="match status" value="1"/>
</dbReference>
<dbReference type="Gene3D" id="1.20.5.4130">
    <property type="match status" value="1"/>
</dbReference>
<evidence type="ECO:0000259" key="8">
    <source>
        <dbReference type="Pfam" id="PF00931"/>
    </source>
</evidence>
<protein>
    <submittedName>
        <fullName evidence="12">Os09g0314100 protein</fullName>
    </submittedName>
</protein>
<dbReference type="SUPFAM" id="SSF52058">
    <property type="entry name" value="L domain-like"/>
    <property type="match status" value="1"/>
</dbReference>
<evidence type="ECO:0000259" key="9">
    <source>
        <dbReference type="Pfam" id="PF18052"/>
    </source>
</evidence>
<dbReference type="EMBL" id="AP008215">
    <property type="protein sequence ID" value="BAH94489.1"/>
    <property type="molecule type" value="Genomic_DNA"/>
</dbReference>
<dbReference type="InterPro" id="IPR056789">
    <property type="entry name" value="LRR_R13L1-DRL21"/>
</dbReference>
<name>C7J6T6_ORYSJ</name>
<evidence type="ECO:0000256" key="5">
    <source>
        <dbReference type="ARBA" id="ARBA00022821"/>
    </source>
</evidence>
<dbReference type="Gene3D" id="3.40.50.300">
    <property type="entry name" value="P-loop containing nucleotide triphosphate hydrolases"/>
    <property type="match status" value="1"/>
</dbReference>
<dbReference type="Pfam" id="PF00931">
    <property type="entry name" value="NB-ARC"/>
    <property type="match status" value="1"/>
</dbReference>
<dbReference type="Pfam" id="PF23559">
    <property type="entry name" value="WHD_DRP"/>
    <property type="match status" value="1"/>
</dbReference>
<evidence type="ECO:0000256" key="1">
    <source>
        <dbReference type="ARBA" id="ARBA00008894"/>
    </source>
</evidence>
<dbReference type="InterPro" id="IPR002182">
    <property type="entry name" value="NB-ARC"/>
</dbReference>
<evidence type="ECO:0000256" key="6">
    <source>
        <dbReference type="ARBA" id="ARBA00022840"/>
    </source>
</evidence>
<dbReference type="InterPro" id="IPR042197">
    <property type="entry name" value="Apaf_helical"/>
</dbReference>
<keyword evidence="2" id="KW-0433">Leucine-rich repeat</keyword>
<reference evidence="12 13" key="1">
    <citation type="journal article" date="2005" name="Nature">
        <title>The map-based sequence of the rice genome.</title>
        <authorList>
            <consortium name="International rice genome sequencing project (IRGSP)"/>
            <person name="Matsumoto T."/>
            <person name="Wu J."/>
            <person name="Kanamori H."/>
            <person name="Katayose Y."/>
            <person name="Fujisawa M."/>
            <person name="Namiki N."/>
            <person name="Mizuno H."/>
            <person name="Yamamoto K."/>
            <person name="Antonio B.A."/>
            <person name="Baba T."/>
            <person name="Sakata K."/>
            <person name="Nagamura Y."/>
            <person name="Aoki H."/>
            <person name="Arikawa K."/>
            <person name="Arita K."/>
            <person name="Bito T."/>
            <person name="Chiden Y."/>
            <person name="Fujitsuka N."/>
            <person name="Fukunaka R."/>
            <person name="Hamada M."/>
            <person name="Harada C."/>
            <person name="Hayashi A."/>
            <person name="Hijishita S."/>
            <person name="Honda M."/>
            <person name="Hosokawa S."/>
            <person name="Ichikawa Y."/>
            <person name="Idonuma A."/>
            <person name="Iijima M."/>
            <person name="Ikeda M."/>
            <person name="Ikeno M."/>
            <person name="Ito K."/>
            <person name="Ito S."/>
            <person name="Ito T."/>
            <person name="Ito Y."/>
            <person name="Ito Y."/>
            <person name="Iwabuchi A."/>
            <person name="Kamiya K."/>
            <person name="Karasawa W."/>
            <person name="Kurita K."/>
            <person name="Katagiri S."/>
            <person name="Kikuta A."/>
            <person name="Kobayashi H."/>
            <person name="Kobayashi N."/>
            <person name="Machita K."/>
            <person name="Maehara T."/>
            <person name="Masukawa M."/>
            <person name="Mizubayashi T."/>
            <person name="Mukai Y."/>
            <person name="Nagasaki H."/>
            <person name="Nagata Y."/>
            <person name="Naito S."/>
            <person name="Nakashima M."/>
            <person name="Nakama Y."/>
            <person name="Nakamichi Y."/>
            <person name="Nakamura M."/>
            <person name="Meguro A."/>
            <person name="Negishi M."/>
            <person name="Ohta I."/>
            <person name="Ohta T."/>
            <person name="Okamoto M."/>
            <person name="Ono N."/>
            <person name="Saji S."/>
            <person name="Sakaguchi M."/>
            <person name="Sakai K."/>
            <person name="Shibata M."/>
            <person name="Shimokawa T."/>
            <person name="Song J."/>
            <person name="Takazaki Y."/>
            <person name="Terasawa K."/>
            <person name="Tsugane M."/>
            <person name="Tsuji K."/>
            <person name="Ueda S."/>
            <person name="Waki K."/>
            <person name="Yamagata H."/>
            <person name="Yamamoto M."/>
            <person name="Yamamoto S."/>
            <person name="Yamane H."/>
            <person name="Yoshiki S."/>
            <person name="Yoshihara R."/>
            <person name="Yukawa K."/>
            <person name="Zhong H."/>
            <person name="Yano M."/>
            <person name="Yuan Q."/>
            <person name="Ouyang S."/>
            <person name="Liu J."/>
            <person name="Jones K.M."/>
            <person name="Gansberger K."/>
            <person name="Moffat K."/>
            <person name="Hill J."/>
            <person name="Bera J."/>
            <person name="Fadrosh D."/>
            <person name="Jin S."/>
            <person name="Johri S."/>
            <person name="Kim M."/>
            <person name="Overton L."/>
            <person name="Reardon M."/>
            <person name="Tsitrin T."/>
            <person name="Vuong H."/>
            <person name="Weaver B."/>
            <person name="Ciecko A."/>
            <person name="Tallon L."/>
            <person name="Jackson J."/>
            <person name="Pai G."/>
            <person name="Aken S.V."/>
            <person name="Utterback T."/>
            <person name="Reidmuller S."/>
            <person name="Feldblyum T."/>
            <person name="Hsiao J."/>
            <person name="Zismann V."/>
            <person name="Iobst S."/>
            <person name="de Vazeille A.R."/>
            <person name="Buell C.R."/>
            <person name="Ying K."/>
            <person name="Li Y."/>
            <person name="Lu T."/>
            <person name="Huang Y."/>
            <person name="Zhao Q."/>
            <person name="Feng Q."/>
            <person name="Zhang L."/>
            <person name="Zhu J."/>
            <person name="Weng Q."/>
            <person name="Mu J."/>
            <person name="Lu Y."/>
            <person name="Fan D."/>
            <person name="Liu Y."/>
            <person name="Guan J."/>
            <person name="Zhang Y."/>
            <person name="Yu S."/>
            <person name="Liu X."/>
            <person name="Zhang Y."/>
            <person name="Hong G."/>
            <person name="Han B."/>
            <person name="Choisne N."/>
            <person name="Demange N."/>
            <person name="Orjeda G."/>
            <person name="Samain S."/>
            <person name="Cattolico L."/>
            <person name="Pelletier E."/>
            <person name="Couloux A."/>
            <person name="Segurens B."/>
            <person name="Wincker P."/>
            <person name="D'Hont A."/>
            <person name="Scarpelli C."/>
            <person name="Weissenbach J."/>
            <person name="Salanoubat M."/>
            <person name="Quetier F."/>
            <person name="Yu Y."/>
            <person name="Kim H.R."/>
            <person name="Rambo T."/>
            <person name="Currie J."/>
            <person name="Collura K."/>
            <person name="Luo M."/>
            <person name="Yang T."/>
            <person name="Ammiraju J.S.S."/>
            <person name="Engler F."/>
            <person name="Soderlund C."/>
            <person name="Wing R.A."/>
            <person name="Palmer L.E."/>
            <person name="de la Bastide M."/>
            <person name="Spiegel L."/>
            <person name="Nascimento L."/>
            <person name="Zutavern T."/>
            <person name="O'Shaughnessy A."/>
            <person name="Dike S."/>
            <person name="Dedhia N."/>
            <person name="Preston R."/>
            <person name="Balija V."/>
            <person name="McCombie W.R."/>
            <person name="Chow T."/>
            <person name="Chen H."/>
            <person name="Chung M."/>
            <person name="Chen C."/>
            <person name="Shaw J."/>
            <person name="Wu H."/>
            <person name="Hsiao K."/>
            <person name="Chao Y."/>
            <person name="Chu M."/>
            <person name="Cheng C."/>
            <person name="Hour A."/>
            <person name="Lee P."/>
            <person name="Lin S."/>
            <person name="Lin Y."/>
            <person name="Liou J."/>
            <person name="Liu S."/>
            <person name="Hsing Y."/>
            <person name="Raghuvanshi S."/>
            <person name="Mohanty A."/>
            <person name="Bharti A.K."/>
            <person name="Gaur A."/>
            <person name="Gupta V."/>
            <person name="Kumar D."/>
            <person name="Ravi V."/>
            <person name="Vij S."/>
            <person name="Kapur A."/>
            <person name="Khurana P."/>
            <person name="Khurana P."/>
            <person name="Khurana J.P."/>
            <person name="Tyagi A.K."/>
            <person name="Gaikwad K."/>
            <person name="Singh A."/>
            <person name="Dalal V."/>
            <person name="Srivastava S."/>
            <person name="Dixit A."/>
            <person name="Pal A.K."/>
            <person name="Ghazi I.A."/>
            <person name="Yadav M."/>
            <person name="Pandit A."/>
            <person name="Bhargava A."/>
            <person name="Sureshbabu K."/>
            <person name="Batra K."/>
            <person name="Sharma T.R."/>
            <person name="Mohapatra T."/>
            <person name="Singh N.K."/>
            <person name="Messing J."/>
            <person name="Nelson A.B."/>
            <person name="Fuks G."/>
            <person name="Kavchok S."/>
            <person name="Keizer G."/>
            <person name="Linton E."/>
            <person name="Llaca V."/>
            <person name="Song R."/>
            <person name="Tanyolac B."/>
            <person name="Young S."/>
            <person name="Ho-Il K."/>
            <person name="Hahn J.H."/>
            <person name="Sangsakoo G."/>
            <person name="Vanavichit A."/>
            <person name="de Mattos Luiz.A.T."/>
            <person name="Zimmer P.D."/>
            <person name="Malone G."/>
            <person name="Dellagostin O."/>
            <person name="de Oliveira A.C."/>
            <person name="Bevan M."/>
            <person name="Bancroft I."/>
            <person name="Minx P."/>
            <person name="Cordum H."/>
            <person name="Wilson R."/>
            <person name="Cheng Z."/>
            <person name="Jin W."/>
            <person name="Jiang J."/>
            <person name="Leong S.A."/>
            <person name="Iwama H."/>
            <person name="Gojobori T."/>
            <person name="Itoh T."/>
            <person name="Niimura Y."/>
            <person name="Fujii Y."/>
            <person name="Habara T."/>
            <person name="Sakai H."/>
            <person name="Sato Y."/>
            <person name="Wilson G."/>
            <person name="Kumar K."/>
            <person name="McCouch S."/>
            <person name="Juretic N."/>
            <person name="Hoen D."/>
            <person name="Wright S."/>
            <person name="Bruskiewich R."/>
            <person name="Bureau T."/>
            <person name="Miyao A."/>
            <person name="Hirochika H."/>
            <person name="Nishikawa T."/>
            <person name="Kadowaki K."/>
            <person name="Sugiura M."/>
            <person name="Burr B."/>
            <person name="Sasaki T."/>
        </authorList>
    </citation>
    <scope>NUCLEOTIDE SEQUENCE [LARGE SCALE GENOMIC DNA]</scope>
    <source>
        <strain evidence="13">cv. Nipponbare</strain>
    </source>
</reference>
<dbReference type="HOGENOM" id="CLU_000837_8_1_1"/>
<dbReference type="Proteomes" id="UP000000763">
    <property type="component" value="Chromosome 9"/>
</dbReference>
<reference evidence="13" key="2">
    <citation type="journal article" date="2008" name="Nucleic Acids Res.">
        <title>The rice annotation project database (RAP-DB): 2008 update.</title>
        <authorList>
            <consortium name="The rice annotation project (RAP)"/>
        </authorList>
    </citation>
    <scope>GENOME REANNOTATION</scope>
    <source>
        <strain evidence="13">cv. Nipponbare</strain>
    </source>
</reference>
<dbReference type="PANTHER" id="PTHR36766:SF40">
    <property type="entry name" value="DISEASE RESISTANCE PROTEIN RGA3"/>
    <property type="match status" value="1"/>
</dbReference>
<organism evidence="12 13">
    <name type="scientific">Oryza sativa subsp. japonica</name>
    <name type="common">Rice</name>
    <dbReference type="NCBI Taxonomy" id="39947"/>
    <lineage>
        <taxon>Eukaryota</taxon>
        <taxon>Viridiplantae</taxon>
        <taxon>Streptophyta</taxon>
        <taxon>Embryophyta</taxon>
        <taxon>Tracheophyta</taxon>
        <taxon>Spermatophyta</taxon>
        <taxon>Magnoliopsida</taxon>
        <taxon>Liliopsida</taxon>
        <taxon>Poales</taxon>
        <taxon>Poaceae</taxon>
        <taxon>BOP clade</taxon>
        <taxon>Oryzoideae</taxon>
        <taxon>Oryzeae</taxon>
        <taxon>Oryzinae</taxon>
        <taxon>Oryza</taxon>
        <taxon>Oryza sativa</taxon>
    </lineage>
</organism>
<dbReference type="GO" id="GO:0002758">
    <property type="term" value="P:innate immune response-activating signaling pathway"/>
    <property type="evidence" value="ECO:0007669"/>
    <property type="project" value="UniProtKB-ARBA"/>
</dbReference>
<feature type="domain" description="Disease resistance protein winged helix" evidence="10">
    <location>
        <begin position="911"/>
        <end position="980"/>
    </location>
</feature>
<dbReference type="GO" id="GO:0042742">
    <property type="term" value="P:defense response to bacterium"/>
    <property type="evidence" value="ECO:0007669"/>
    <property type="project" value="UniProtKB-ARBA"/>
</dbReference>
<dbReference type="FunFam" id="1.10.10.10:FF:000322">
    <property type="entry name" value="Probable disease resistance protein At1g63360"/>
    <property type="match status" value="1"/>
</dbReference>
<dbReference type="InterPro" id="IPR027417">
    <property type="entry name" value="P-loop_NTPase"/>
</dbReference>
<evidence type="ECO:0000259" key="11">
    <source>
        <dbReference type="Pfam" id="PF25019"/>
    </source>
</evidence>
<dbReference type="Pfam" id="PF25019">
    <property type="entry name" value="LRR_R13L1-DRL21"/>
    <property type="match status" value="1"/>
</dbReference>
<accession>C7J6T6</accession>
<dbReference type="GO" id="GO:0005524">
    <property type="term" value="F:ATP binding"/>
    <property type="evidence" value="ECO:0007669"/>
    <property type="project" value="UniProtKB-KW"/>
</dbReference>
<feature type="domain" description="R13L1/DRL21-like LRR repeat region" evidence="11">
    <location>
        <begin position="1198"/>
        <end position="1324"/>
    </location>
</feature>
<gene>
    <name evidence="12" type="ordered locus">Os09g0314100</name>
</gene>
<evidence type="ECO:0000256" key="3">
    <source>
        <dbReference type="ARBA" id="ARBA00022737"/>
    </source>
</evidence>
<dbReference type="InterPro" id="IPR041118">
    <property type="entry name" value="Rx_N"/>
</dbReference>
<dbReference type="Gene3D" id="3.80.10.10">
    <property type="entry name" value="Ribonuclease Inhibitor"/>
    <property type="match status" value="1"/>
</dbReference>
<dbReference type="InterPro" id="IPR036388">
    <property type="entry name" value="WH-like_DNA-bd_sf"/>
</dbReference>
<evidence type="ECO:0000256" key="4">
    <source>
        <dbReference type="ARBA" id="ARBA00022741"/>
    </source>
</evidence>
<sequence length="1511" mass="171416">MERQTGSVLGTSLRREYPGLVKEYAGPGQRKRKRLAMSWGHYFGEKDHNGMTAGNRVKDEFWSFFTTQEEDMEELDKNIDNYCQARVPKIICQARVDAMKKYYGKGIKGKNASAIELNFEQYMTCKLDWINVDAWKCFCHWWTSDKYKEKRKRGQDARFANEDYAQQQGGSLPFCTIQQNLVYQLGPENASGLDTYRVQMAGFKASLKGSGQIRSEKVKQRINIYCQVYHEERGEEHQPVSSELDGNVVYKAFGGLKHGRFAMGNGVFKKTEVLAAVKHKKSGISGSTNSYNAVVRENAQLRHEVTEQRGMIREQRGMIQEHRGMLKAVYEKLGMDIPEEVLSRWESQREDSELDVDCSEGSEEYEIEEEDEGQSPKFRSLVVDGPPPSGRHNLATLVGGAGAGAASAGKECNSNAASRGQYQNFHEIPPDDADFNNLTIYLKSASPAQINFKFWFFCSLQFMMASSLFSYFFGMKSRILSPALPQQSYLSSAELPSLTDHVNEEVAKLDRTVRRITAVLVDADEREIADETMKLWISELKQVTWEAEGILEDYSYELLRSTTVQEEKVTDYTDFRPNNPSFQQNILDRISKVRKFLDEICRDRVDLGLIDQEGLCRKESRISRCTSSLLDPLEVYGREDEKKLIISSLLDGCLTFKKRRLKEHEYETCKAGAVRLISIVAMGGMGKTTLARLVYNDARVQNHFDIQAWVWVSEVFDEVRLTKAAIESVTAKPCDLTELEPLQRQLHEEVKGKKILLVFDDVWNEDTIKWETMKRPFSAVATGSHMIITTRNENVSTIVQAKKVIHLGGLQKDDSWALFCKLSFPDNACRETELGPIGRKIVEKSDGVPLVLKTLGAMLSLDTSLEFWNYVLTSDLWELGPGWDHILPILKLSYYSLPAILKRCFTFLAAFPRGHKFDLEELVHMWCALGFIQEDGVKRMEEIGHLYVNELVRRSFLQNLQLAGSREKFVIVHDLIHDLAKSIGGKEILVKKCCGSSVGGCNTSANNHLRYLAVLVGTTPFYSDNKLVPFTLPVAGHFPLRSLSFQSKWRTYLRSCVRNNLRTFFQVLVQSQWWYNLEGCLLHSPHLKYLRILDVSSSDQIKLGKSVGVLHHLRYLGICQREIPEAICKMYKLQTLRNTYPFDTISLPRNVSALSNLRHLVLPREFPVTIPSGIHRLTKLQSLSTFAVANSGSGAATLDEIKDINTLQGQLCIMDLQNITHDRIWEPRSANLSKKKLTRLELVWNPLPSYKSVPHDEVVLESLQPHNYIRQLVISGFRGLNFCSWLGDRSLFSLQELELCKCYYTDHLPPLGQLPNLKQLKLTSLWKLRSIGPEFYGDCEAPFQCLETLVVQNLVAWEEWWLPENHPHCVFPLLRTIDIRGSHKLVRLPLSNLHALAGITVSSCSKLETIVGLKERCEVTAGNGGLQAGQTNVLPSLRRVKITACPSLEEPLISMLRRQTEIGFSYWEQSPSTSPTDIADFGKTPWKDSGKDSLLGCSALGQFVGMLTAPS</sequence>
<dbReference type="PRINTS" id="PR00364">
    <property type="entry name" value="DISEASERSIST"/>
</dbReference>
<proteinExistence type="inferred from homology"/>
<evidence type="ECO:0000313" key="13">
    <source>
        <dbReference type="Proteomes" id="UP000000763"/>
    </source>
</evidence>
<dbReference type="GO" id="GO:0043531">
    <property type="term" value="F:ADP binding"/>
    <property type="evidence" value="ECO:0007669"/>
    <property type="project" value="InterPro"/>
</dbReference>
<keyword evidence="6" id="KW-0067">ATP-binding</keyword>
<evidence type="ECO:0000313" key="12">
    <source>
        <dbReference type="EMBL" id="BAH94489.1"/>
    </source>
</evidence>
<dbReference type="PANTHER" id="PTHR36766">
    <property type="entry name" value="PLANT BROAD-SPECTRUM MILDEW RESISTANCE PROTEIN RPW8"/>
    <property type="match status" value="1"/>
</dbReference>
<dbReference type="InterPro" id="IPR032675">
    <property type="entry name" value="LRR_dom_sf"/>
</dbReference>
<comment type="similarity">
    <text evidence="1">Belongs to the disease resistance NB-LRR family.</text>
</comment>
<evidence type="ECO:0000256" key="7">
    <source>
        <dbReference type="SAM" id="MobiDB-lite"/>
    </source>
</evidence>
<feature type="domain" description="NB-ARC" evidence="8">
    <location>
        <begin position="661"/>
        <end position="828"/>
    </location>
</feature>
<keyword evidence="4" id="KW-0547">Nucleotide-binding</keyword>
<dbReference type="Pfam" id="PF18052">
    <property type="entry name" value="Rx_N"/>
    <property type="match status" value="1"/>
</dbReference>
<feature type="region of interest" description="Disordered" evidence="7">
    <location>
        <begin position="345"/>
        <end position="378"/>
    </location>
</feature>
<dbReference type="SUPFAM" id="SSF52540">
    <property type="entry name" value="P-loop containing nucleoside triphosphate hydrolases"/>
    <property type="match status" value="1"/>
</dbReference>
<evidence type="ECO:0000256" key="2">
    <source>
        <dbReference type="ARBA" id="ARBA00022614"/>
    </source>
</evidence>
<keyword evidence="5" id="KW-0611">Plant defense</keyword>
<dbReference type="Gene3D" id="1.10.10.10">
    <property type="entry name" value="Winged helix-like DNA-binding domain superfamily/Winged helix DNA-binding domain"/>
    <property type="match status" value="1"/>
</dbReference>